<keyword evidence="1" id="KW-0472">Membrane</keyword>
<protein>
    <submittedName>
        <fullName evidence="2">Uncharacterized protein</fullName>
    </submittedName>
</protein>
<accession>A0A192CER4</accession>
<dbReference type="PATRIC" id="fig|941280.3.peg.3332"/>
<evidence type="ECO:0000256" key="1">
    <source>
        <dbReference type="SAM" id="Phobius"/>
    </source>
</evidence>
<dbReference type="AlphaFoldDB" id="A0A192CER4"/>
<evidence type="ECO:0000313" key="2">
    <source>
        <dbReference type="EMBL" id="ANK04618.1"/>
    </source>
</evidence>
<name>A0A192CER4_ECO25</name>
<proteinExistence type="predicted"/>
<dbReference type="EMBL" id="CP015085">
    <property type="protein sequence ID" value="ANK04618.1"/>
    <property type="molecule type" value="Genomic_DNA"/>
</dbReference>
<organism evidence="2 3">
    <name type="scientific">Escherichia coli O25b:H4</name>
    <dbReference type="NCBI Taxonomy" id="941280"/>
    <lineage>
        <taxon>Bacteria</taxon>
        <taxon>Pseudomonadati</taxon>
        <taxon>Pseudomonadota</taxon>
        <taxon>Gammaproteobacteria</taxon>
        <taxon>Enterobacterales</taxon>
        <taxon>Enterobacteriaceae</taxon>
        <taxon>Escherichia</taxon>
    </lineage>
</organism>
<evidence type="ECO:0000313" key="3">
    <source>
        <dbReference type="Proteomes" id="UP000183316"/>
    </source>
</evidence>
<gene>
    <name evidence="2" type="ORF">WLH_03357</name>
</gene>
<feature type="transmembrane region" description="Helical" evidence="1">
    <location>
        <begin position="28"/>
        <end position="52"/>
    </location>
</feature>
<sequence length="277" mass="31945">MRIYTHMCCITAIMVKQMINSEAIEQLMWLWSLFDIKFLSILAAAFTIYFGVQKISKKVTVSYSANASRIYDMHISTIILNNKRDNAIAISSINMEVEGKGILQVIKFDSPLLLKNYDSLKVEPPKFSSLYNNDGVVKLDISDKFHFYIITTSGDEIKCISENKYVAPNMENKIATDIRKFNGIVLTNRMSYIFFYANDNGEKYCIIDVSLFINGDNPFHFNFLKEDELRDFSSILISYGYHQQFKSYALFKIDNHLAPSLVLNKSMIENNIIEMNK</sequence>
<keyword evidence="1" id="KW-1133">Transmembrane helix</keyword>
<reference evidence="2 3" key="1">
    <citation type="submission" date="2016-03" db="EMBL/GenBank/DDBJ databases">
        <title>Genome Sequence and Comparative Pathogenic Determinants of Uropathogenic Escherichia coli O25b:H4, a Clinical Isolate from Saudi Arabia.</title>
        <authorList>
            <person name="Alyamani E.A.J."/>
            <person name="Khiyami M.A."/>
            <person name="Booq R.Y."/>
            <person name="Bahwerth F.S."/>
            <person name="Vaisvil B."/>
            <person name="Schmitt D.P."/>
            <person name="Kapatral V."/>
        </authorList>
    </citation>
    <scope>NUCLEOTIDE SEQUENCE [LARGE SCALE GENOMIC DNA]</scope>
    <source>
        <strain evidence="2 3">O25b:H4</strain>
    </source>
</reference>
<keyword evidence="1" id="KW-0812">Transmembrane</keyword>
<dbReference type="Proteomes" id="UP000183316">
    <property type="component" value="Chromosome"/>
</dbReference>